<proteinExistence type="predicted"/>
<keyword evidence="1" id="KW-0949">S-adenosyl-L-methionine</keyword>
<reference evidence="2 3" key="1">
    <citation type="submission" date="2019-12" db="EMBL/GenBank/DDBJ databases">
        <authorList>
            <person name="Alioto T."/>
            <person name="Alioto T."/>
            <person name="Gomez Garrido J."/>
        </authorList>
    </citation>
    <scope>NUCLEOTIDE SEQUENCE [LARGE SCALE GENOMIC DNA]</scope>
</reference>
<sequence length="140" mass="16278">METGRTIESARECSRLYLITSSNNSPSGEALQSRGCALLGIYATPTLLAKEKLFLDQGWQSAVAWDMLKVYSNFIEAQEKHRIERLELFDEFEEWQMLQEHYCVAYAINDTMGLRTSDSLKMRRGRLLQHPHERNNCFLE</sequence>
<dbReference type="InterPro" id="IPR029063">
    <property type="entry name" value="SAM-dependent_MTases_sf"/>
</dbReference>
<dbReference type="Gramene" id="OE9A120765T1">
    <property type="protein sequence ID" value="OE9A120765C1"/>
    <property type="gene ID" value="OE9A120765"/>
</dbReference>
<gene>
    <name evidence="2" type="ORF">OLEA9_A120765</name>
</gene>
<dbReference type="PANTHER" id="PTHR13600">
    <property type="entry name" value="LEUCINE CARBOXYL METHYLTRANSFERASE"/>
    <property type="match status" value="1"/>
</dbReference>
<dbReference type="OrthoDB" id="203237at2759"/>
<dbReference type="Proteomes" id="UP000594638">
    <property type="component" value="Unassembled WGS sequence"/>
</dbReference>
<dbReference type="AlphaFoldDB" id="A0A8S0T6D2"/>
<dbReference type="Gene3D" id="3.40.50.150">
    <property type="entry name" value="Vaccinia Virus protein VP39"/>
    <property type="match status" value="1"/>
</dbReference>
<evidence type="ECO:0000313" key="2">
    <source>
        <dbReference type="EMBL" id="CAA3000832.1"/>
    </source>
</evidence>
<organism evidence="2 3">
    <name type="scientific">Olea europaea subsp. europaea</name>
    <dbReference type="NCBI Taxonomy" id="158383"/>
    <lineage>
        <taxon>Eukaryota</taxon>
        <taxon>Viridiplantae</taxon>
        <taxon>Streptophyta</taxon>
        <taxon>Embryophyta</taxon>
        <taxon>Tracheophyta</taxon>
        <taxon>Spermatophyta</taxon>
        <taxon>Magnoliopsida</taxon>
        <taxon>eudicotyledons</taxon>
        <taxon>Gunneridae</taxon>
        <taxon>Pentapetalae</taxon>
        <taxon>asterids</taxon>
        <taxon>lamiids</taxon>
        <taxon>Lamiales</taxon>
        <taxon>Oleaceae</taxon>
        <taxon>Oleeae</taxon>
        <taxon>Olea</taxon>
    </lineage>
</organism>
<name>A0A8S0T6D2_OLEEU</name>
<comment type="caution">
    <text evidence="2">The sequence shown here is derived from an EMBL/GenBank/DDBJ whole genome shotgun (WGS) entry which is preliminary data.</text>
</comment>
<protein>
    <submittedName>
        <fullName evidence="2">tRNA wybutosine-synthesizing 4</fullName>
    </submittedName>
</protein>
<dbReference type="PANTHER" id="PTHR13600:SF21">
    <property type="entry name" value="LEUCINE CARBOXYL METHYLTRANSFERASE 1"/>
    <property type="match status" value="1"/>
</dbReference>
<keyword evidence="3" id="KW-1185">Reference proteome</keyword>
<dbReference type="SUPFAM" id="SSF53335">
    <property type="entry name" value="S-adenosyl-L-methionine-dependent methyltransferases"/>
    <property type="match status" value="1"/>
</dbReference>
<evidence type="ECO:0000313" key="3">
    <source>
        <dbReference type="Proteomes" id="UP000594638"/>
    </source>
</evidence>
<dbReference type="EMBL" id="CACTIH010005714">
    <property type="protein sequence ID" value="CAA3000832.1"/>
    <property type="molecule type" value="Genomic_DNA"/>
</dbReference>
<evidence type="ECO:0000256" key="1">
    <source>
        <dbReference type="ARBA" id="ARBA00022691"/>
    </source>
</evidence>
<dbReference type="InterPro" id="IPR016651">
    <property type="entry name" value="LCMT1"/>
</dbReference>
<dbReference type="GO" id="GO:0008168">
    <property type="term" value="F:methyltransferase activity"/>
    <property type="evidence" value="ECO:0007669"/>
    <property type="project" value="InterPro"/>
</dbReference>
<accession>A0A8S0T6D2</accession>